<name>A0A0W8EA28_9ZZZZ</name>
<proteinExistence type="predicted"/>
<dbReference type="AlphaFoldDB" id="A0A0W8EA28"/>
<keyword evidence="3 6" id="KW-0812">Transmembrane</keyword>
<evidence type="ECO:0000313" key="7">
    <source>
        <dbReference type="EMBL" id="KUG05481.1"/>
    </source>
</evidence>
<evidence type="ECO:0000256" key="4">
    <source>
        <dbReference type="ARBA" id="ARBA00022989"/>
    </source>
</evidence>
<sequence>MLVYVYINLLKKSSQPFPLMLQEHLGRVTGGILGISYIIVFLILASFYLRFFTEFLSTTILTYTPSGIIILALLIPGIYAIRIGIQMLARLSEVILVIFLPLTILLLMTSTTEQPDWRNLMPIGFMSVRDLGYAVYLNMWHIANIFIILTLAYFSTDRSGIPKTLLKSLVSLVLFLAVSIAVSTITLGPSLTSISAMPLFEIARAASYAGFIRNTEPLFVSLFMLGIFISVVTCWVMVCYSTQQIFALKDYRFLAAPSAVIIGIGSILISPNTYMVFSILEYSAPLVFGAFFVALPILLYILLLFKPGVEQEAGCGLQPPEA</sequence>
<organism evidence="7">
    <name type="scientific">hydrocarbon metagenome</name>
    <dbReference type="NCBI Taxonomy" id="938273"/>
    <lineage>
        <taxon>unclassified sequences</taxon>
        <taxon>metagenomes</taxon>
        <taxon>ecological metagenomes</taxon>
    </lineage>
</organism>
<feature type="transmembrane region" description="Helical" evidence="6">
    <location>
        <begin position="60"/>
        <end position="81"/>
    </location>
</feature>
<dbReference type="GO" id="GO:0009847">
    <property type="term" value="P:spore germination"/>
    <property type="evidence" value="ECO:0007669"/>
    <property type="project" value="InterPro"/>
</dbReference>
<dbReference type="GO" id="GO:0016020">
    <property type="term" value="C:membrane"/>
    <property type="evidence" value="ECO:0007669"/>
    <property type="project" value="UniProtKB-SubCell"/>
</dbReference>
<feature type="transmembrane region" description="Helical" evidence="6">
    <location>
        <begin position="93"/>
        <end position="111"/>
    </location>
</feature>
<protein>
    <submittedName>
        <fullName evidence="7">Spore germination protein gerkb</fullName>
    </submittedName>
</protein>
<comment type="caution">
    <text evidence="7">The sequence shown here is derived from an EMBL/GenBank/DDBJ whole genome shotgun (WGS) entry which is preliminary data.</text>
</comment>
<keyword evidence="5 6" id="KW-0472">Membrane</keyword>
<dbReference type="PANTHER" id="PTHR34975:SF2">
    <property type="entry name" value="SPORE GERMINATION PROTEIN A2"/>
    <property type="match status" value="1"/>
</dbReference>
<evidence type="ECO:0000256" key="2">
    <source>
        <dbReference type="ARBA" id="ARBA00022448"/>
    </source>
</evidence>
<accession>A0A0W8EA28</accession>
<evidence type="ECO:0000256" key="1">
    <source>
        <dbReference type="ARBA" id="ARBA00004141"/>
    </source>
</evidence>
<keyword evidence="2" id="KW-0813">Transport</keyword>
<feature type="transmembrane region" description="Helical" evidence="6">
    <location>
        <begin position="131"/>
        <end position="154"/>
    </location>
</feature>
<dbReference type="InterPro" id="IPR004761">
    <property type="entry name" value="Spore_GerAB"/>
</dbReference>
<evidence type="ECO:0000256" key="5">
    <source>
        <dbReference type="ARBA" id="ARBA00023136"/>
    </source>
</evidence>
<dbReference type="Pfam" id="PF03845">
    <property type="entry name" value="Spore_permease"/>
    <property type="match status" value="1"/>
</dbReference>
<gene>
    <name evidence="7" type="ORF">ASZ90_017163</name>
</gene>
<feature type="transmembrane region" description="Helical" evidence="6">
    <location>
        <begin position="166"/>
        <end position="187"/>
    </location>
</feature>
<evidence type="ECO:0000256" key="3">
    <source>
        <dbReference type="ARBA" id="ARBA00022692"/>
    </source>
</evidence>
<keyword evidence="4 6" id="KW-1133">Transmembrane helix</keyword>
<feature type="transmembrane region" description="Helical" evidence="6">
    <location>
        <begin position="218"/>
        <end position="239"/>
    </location>
</feature>
<evidence type="ECO:0000256" key="6">
    <source>
        <dbReference type="SAM" id="Phobius"/>
    </source>
</evidence>
<feature type="transmembrane region" description="Helical" evidence="6">
    <location>
        <begin position="28"/>
        <end position="48"/>
    </location>
</feature>
<reference evidence="7" key="1">
    <citation type="journal article" date="2015" name="Proc. Natl. Acad. Sci. U.S.A.">
        <title>Networks of energetic and metabolic interactions define dynamics in microbial communities.</title>
        <authorList>
            <person name="Embree M."/>
            <person name="Liu J.K."/>
            <person name="Al-Bassam M.M."/>
            <person name="Zengler K."/>
        </authorList>
    </citation>
    <scope>NUCLEOTIDE SEQUENCE</scope>
</reference>
<feature type="transmembrane region" description="Helical" evidence="6">
    <location>
        <begin position="251"/>
        <end position="270"/>
    </location>
</feature>
<comment type="subcellular location">
    <subcellularLocation>
        <location evidence="1">Membrane</location>
        <topology evidence="1">Multi-pass membrane protein</topology>
    </subcellularLocation>
</comment>
<dbReference type="EMBL" id="LNQE01001813">
    <property type="protein sequence ID" value="KUG05481.1"/>
    <property type="molecule type" value="Genomic_DNA"/>
</dbReference>
<dbReference type="PANTHER" id="PTHR34975">
    <property type="entry name" value="SPORE GERMINATION PROTEIN A2"/>
    <property type="match status" value="1"/>
</dbReference>
<feature type="transmembrane region" description="Helical" evidence="6">
    <location>
        <begin position="282"/>
        <end position="305"/>
    </location>
</feature>